<reference evidence="2 3" key="1">
    <citation type="journal article" date="2015" name="Genome Biol. Evol.">
        <title>Comparative Genomics of a Bacterivorous Green Alga Reveals Evolutionary Causalities and Consequences of Phago-Mixotrophic Mode of Nutrition.</title>
        <authorList>
            <person name="Burns J.A."/>
            <person name="Paasch A."/>
            <person name="Narechania A."/>
            <person name="Kim E."/>
        </authorList>
    </citation>
    <scope>NUCLEOTIDE SEQUENCE [LARGE SCALE GENOMIC DNA]</scope>
    <source>
        <strain evidence="2">PLY_AMNH</strain>
    </source>
</reference>
<comment type="caution">
    <text evidence="2">The sequence shown here is derived from an EMBL/GenBank/DDBJ whole genome shotgun (WGS) entry which is preliminary data.</text>
</comment>
<name>A0AAE0LF74_9CHLO</name>
<keyword evidence="3" id="KW-1185">Reference proteome</keyword>
<dbReference type="AlphaFoldDB" id="A0AAE0LF74"/>
<protein>
    <submittedName>
        <fullName evidence="2">Uncharacterized protein</fullName>
    </submittedName>
</protein>
<evidence type="ECO:0000313" key="1">
    <source>
        <dbReference type="EMBL" id="KAK3232600.1"/>
    </source>
</evidence>
<evidence type="ECO:0000313" key="2">
    <source>
        <dbReference type="EMBL" id="KAK3282559.1"/>
    </source>
</evidence>
<organism evidence="2 3">
    <name type="scientific">Cymbomonas tetramitiformis</name>
    <dbReference type="NCBI Taxonomy" id="36881"/>
    <lineage>
        <taxon>Eukaryota</taxon>
        <taxon>Viridiplantae</taxon>
        <taxon>Chlorophyta</taxon>
        <taxon>Pyramimonadophyceae</taxon>
        <taxon>Pyramimonadales</taxon>
        <taxon>Pyramimonadaceae</taxon>
        <taxon>Cymbomonas</taxon>
    </lineage>
</organism>
<gene>
    <name evidence="1" type="ORF">CYMTET_57058</name>
    <name evidence="2" type="ORF">CYMTET_9715</name>
</gene>
<accession>A0AAE0LF74</accession>
<reference evidence="2" key="2">
    <citation type="submission" date="2023-06" db="EMBL/GenBank/DDBJ databases">
        <title>Long-read-based genome assembly of the green algal bacterivore Cymbomonas tetramitiformis.</title>
        <authorList>
            <person name="Gyaltshen Y."/>
            <person name="Rozenberg A."/>
            <person name="Paasch A."/>
            <person name="Burns J.A."/>
            <person name="Warring S."/>
            <person name="Larson R."/>
            <person name="Maurer-Alcala X."/>
            <person name="Dacks J."/>
            <person name="Kim E."/>
        </authorList>
    </citation>
    <scope>NUCLEOTIDE SEQUENCE</scope>
    <source>
        <strain evidence="2">PLY_AMNH</strain>
    </source>
</reference>
<dbReference type="EMBL" id="LGRX02035942">
    <property type="protein sequence ID" value="KAK3232600.1"/>
    <property type="molecule type" value="Genomic_DNA"/>
</dbReference>
<sequence>MIVDRDDSRSSTCHQLLPVRVYVSTGGNFLPEKRNTRHLIECKTVAIEIEKTVCEYEAEIAPSRASHELYETLSEVYLAPLIPETDVWPPPGVKGVGIRLYPTPSGSDRWSTKKWCQLSDRLDECAIVVTKNLYGTD</sequence>
<evidence type="ECO:0000313" key="3">
    <source>
        <dbReference type="Proteomes" id="UP001190700"/>
    </source>
</evidence>
<proteinExistence type="predicted"/>
<dbReference type="EMBL" id="LGRX02003240">
    <property type="protein sequence ID" value="KAK3282559.1"/>
    <property type="molecule type" value="Genomic_DNA"/>
</dbReference>
<dbReference type="Proteomes" id="UP001190700">
    <property type="component" value="Unassembled WGS sequence"/>
</dbReference>